<evidence type="ECO:0008006" key="4">
    <source>
        <dbReference type="Google" id="ProtNLM"/>
    </source>
</evidence>
<protein>
    <recommendedName>
        <fullName evidence="4">Lipoprotein</fullName>
    </recommendedName>
</protein>
<sequence>MSMRISDKIAGAGLLCLALAACDSQSAALPDATLGRAAVAECAIGPRAEWTRNCLVEQSGKLLTVRHGDGGFRRFTILEDGRGLAAADGAEPANVAIVGKGQIEVSAGEERYRLPATIAGATKP</sequence>
<name>A0ABV9F299_9SPHN</name>
<dbReference type="RefSeq" id="WP_066523755.1">
    <property type="nucleotide sequence ID" value="NZ_JBHSFZ010000064.1"/>
</dbReference>
<feature type="chain" id="PRO_5047146165" description="Lipoprotein" evidence="1">
    <location>
        <begin position="28"/>
        <end position="124"/>
    </location>
</feature>
<feature type="signal peptide" evidence="1">
    <location>
        <begin position="1"/>
        <end position="27"/>
    </location>
</feature>
<evidence type="ECO:0000256" key="1">
    <source>
        <dbReference type="SAM" id="SignalP"/>
    </source>
</evidence>
<comment type="caution">
    <text evidence="2">The sequence shown here is derived from an EMBL/GenBank/DDBJ whole genome shotgun (WGS) entry which is preliminary data.</text>
</comment>
<keyword evidence="3" id="KW-1185">Reference proteome</keyword>
<accession>A0ABV9F299</accession>
<dbReference type="PROSITE" id="PS51257">
    <property type="entry name" value="PROKAR_LIPOPROTEIN"/>
    <property type="match status" value="1"/>
</dbReference>
<dbReference type="EMBL" id="JBHSFZ010000064">
    <property type="protein sequence ID" value="MFC4596021.1"/>
    <property type="molecule type" value="Genomic_DNA"/>
</dbReference>
<evidence type="ECO:0000313" key="2">
    <source>
        <dbReference type="EMBL" id="MFC4596021.1"/>
    </source>
</evidence>
<reference evidence="3" key="1">
    <citation type="journal article" date="2019" name="Int. J. Syst. Evol. Microbiol.">
        <title>The Global Catalogue of Microorganisms (GCM) 10K type strain sequencing project: providing services to taxonomists for standard genome sequencing and annotation.</title>
        <authorList>
            <consortium name="The Broad Institute Genomics Platform"/>
            <consortium name="The Broad Institute Genome Sequencing Center for Infectious Disease"/>
            <person name="Wu L."/>
            <person name="Ma J."/>
        </authorList>
    </citation>
    <scope>NUCLEOTIDE SEQUENCE [LARGE SCALE GENOMIC DNA]</scope>
    <source>
        <strain evidence="3">NBRC 103632</strain>
    </source>
</reference>
<gene>
    <name evidence="2" type="ORF">ACFO3E_17870</name>
</gene>
<proteinExistence type="predicted"/>
<evidence type="ECO:0000313" key="3">
    <source>
        <dbReference type="Proteomes" id="UP001595957"/>
    </source>
</evidence>
<keyword evidence="1" id="KW-0732">Signal</keyword>
<dbReference type="Proteomes" id="UP001595957">
    <property type="component" value="Unassembled WGS sequence"/>
</dbReference>
<organism evidence="2 3">
    <name type="scientific">Sphingobium tyrosinilyticum</name>
    <dbReference type="NCBI Taxonomy" id="2715436"/>
    <lineage>
        <taxon>Bacteria</taxon>
        <taxon>Pseudomonadati</taxon>
        <taxon>Pseudomonadota</taxon>
        <taxon>Alphaproteobacteria</taxon>
        <taxon>Sphingomonadales</taxon>
        <taxon>Sphingomonadaceae</taxon>
        <taxon>Sphingobium</taxon>
    </lineage>
</organism>